<dbReference type="InterPro" id="IPR000182">
    <property type="entry name" value="GNAT_dom"/>
</dbReference>
<comment type="similarity">
    <text evidence="1 5">Belongs to the acetyltransferase family. RimI subfamily.</text>
</comment>
<keyword evidence="8" id="KW-1185">Reference proteome</keyword>
<evidence type="ECO:0000256" key="1">
    <source>
        <dbReference type="ARBA" id="ARBA00005395"/>
    </source>
</evidence>
<evidence type="ECO:0000259" key="6">
    <source>
        <dbReference type="PROSITE" id="PS51186"/>
    </source>
</evidence>
<dbReference type="Pfam" id="PF00583">
    <property type="entry name" value="Acetyltransf_1"/>
    <property type="match status" value="1"/>
</dbReference>
<proteinExistence type="inferred from homology"/>
<keyword evidence="3" id="KW-0808">Transferase</keyword>
<evidence type="ECO:0000256" key="4">
    <source>
        <dbReference type="ARBA" id="ARBA00023315"/>
    </source>
</evidence>
<dbReference type="InterPro" id="IPR050680">
    <property type="entry name" value="YpeA/RimI_acetyltransf"/>
</dbReference>
<protein>
    <recommendedName>
        <fullName evidence="5">[Ribosomal protein bS18]-alanine N-acetyltransferase</fullName>
        <ecNumber evidence="5">2.3.1.266</ecNumber>
    </recommendedName>
</protein>
<dbReference type="CDD" id="cd04301">
    <property type="entry name" value="NAT_SF"/>
    <property type="match status" value="1"/>
</dbReference>
<comment type="catalytic activity">
    <reaction evidence="5">
        <text>N-terminal L-alanyl-[ribosomal protein bS18] + acetyl-CoA = N-terminal N(alpha)-acetyl-L-alanyl-[ribosomal protein bS18] + CoA + H(+)</text>
        <dbReference type="Rhea" id="RHEA:43756"/>
        <dbReference type="Rhea" id="RHEA-COMP:10676"/>
        <dbReference type="Rhea" id="RHEA-COMP:10677"/>
        <dbReference type="ChEBI" id="CHEBI:15378"/>
        <dbReference type="ChEBI" id="CHEBI:57287"/>
        <dbReference type="ChEBI" id="CHEBI:57288"/>
        <dbReference type="ChEBI" id="CHEBI:64718"/>
        <dbReference type="ChEBI" id="CHEBI:83683"/>
        <dbReference type="EC" id="2.3.1.266"/>
    </reaction>
</comment>
<keyword evidence="2 5" id="KW-0963">Cytoplasm</keyword>
<dbReference type="EMBL" id="JACRTB010000006">
    <property type="protein sequence ID" value="MBC8575721.1"/>
    <property type="molecule type" value="Genomic_DNA"/>
</dbReference>
<dbReference type="RefSeq" id="WP_262399323.1">
    <property type="nucleotide sequence ID" value="NZ_JACRTB010000006.1"/>
</dbReference>
<comment type="caution">
    <text evidence="7">The sequence shown here is derived from an EMBL/GenBank/DDBJ whole genome shotgun (WGS) entry which is preliminary data.</text>
</comment>
<dbReference type="Proteomes" id="UP000658131">
    <property type="component" value="Unassembled WGS sequence"/>
</dbReference>
<comment type="subcellular location">
    <subcellularLocation>
        <location evidence="5">Cytoplasm</location>
    </subcellularLocation>
</comment>
<evidence type="ECO:0000313" key="7">
    <source>
        <dbReference type="EMBL" id="MBC8575721.1"/>
    </source>
</evidence>
<keyword evidence="7" id="KW-0689">Ribosomal protein</keyword>
<keyword evidence="4" id="KW-0012">Acyltransferase</keyword>
<dbReference type="PANTHER" id="PTHR43420">
    <property type="entry name" value="ACETYLTRANSFERASE"/>
    <property type="match status" value="1"/>
</dbReference>
<organism evidence="7 8">
    <name type="scientific">Yanshouia hominis</name>
    <dbReference type="NCBI Taxonomy" id="2763673"/>
    <lineage>
        <taxon>Bacteria</taxon>
        <taxon>Bacillati</taxon>
        <taxon>Bacillota</taxon>
        <taxon>Clostridia</taxon>
        <taxon>Eubacteriales</taxon>
        <taxon>Oscillospiraceae</taxon>
        <taxon>Yanshouia</taxon>
    </lineage>
</organism>
<evidence type="ECO:0000256" key="2">
    <source>
        <dbReference type="ARBA" id="ARBA00022490"/>
    </source>
</evidence>
<evidence type="ECO:0000256" key="5">
    <source>
        <dbReference type="RuleBase" id="RU363094"/>
    </source>
</evidence>
<reference evidence="7 8" key="1">
    <citation type="submission" date="2020-08" db="EMBL/GenBank/DDBJ databases">
        <title>Genome public.</title>
        <authorList>
            <person name="Liu C."/>
            <person name="Sun Q."/>
        </authorList>
    </citation>
    <scope>NUCLEOTIDE SEQUENCE [LARGE SCALE GENOMIC DNA]</scope>
    <source>
        <strain evidence="7 8">BX1</strain>
    </source>
</reference>
<dbReference type="NCBIfam" id="TIGR01575">
    <property type="entry name" value="rimI"/>
    <property type="match status" value="1"/>
</dbReference>
<keyword evidence="7" id="KW-0687">Ribonucleoprotein</keyword>
<dbReference type="EC" id="2.3.1.266" evidence="5"/>
<evidence type="ECO:0000256" key="3">
    <source>
        <dbReference type="ARBA" id="ARBA00022679"/>
    </source>
</evidence>
<sequence>MKQQNRIRILPLAPLLVPGAAAVERACFSLPWSEAGFLSELQKEGACCFAALSSSGEVVGWAGLESVCGEGSVTNIAVLPEFRRRGTGEALTRALLAAARELALDRLLLEVRASNAPAIALYEKLGFSPLGVRPGFYEAPREDALMMQRTF</sequence>
<dbReference type="Gene3D" id="3.40.630.30">
    <property type="match status" value="1"/>
</dbReference>
<name>A0ABR7NH47_9FIRM</name>
<gene>
    <name evidence="7" type="primary">rimI</name>
    <name evidence="7" type="ORF">H8717_04740</name>
</gene>
<feature type="domain" description="N-acetyltransferase" evidence="6">
    <location>
        <begin position="7"/>
        <end position="151"/>
    </location>
</feature>
<dbReference type="InterPro" id="IPR006464">
    <property type="entry name" value="AcTrfase_RimI/Ard1"/>
</dbReference>
<dbReference type="InterPro" id="IPR016181">
    <property type="entry name" value="Acyl_CoA_acyltransferase"/>
</dbReference>
<dbReference type="PROSITE" id="PS51186">
    <property type="entry name" value="GNAT"/>
    <property type="match status" value="1"/>
</dbReference>
<dbReference type="SUPFAM" id="SSF55729">
    <property type="entry name" value="Acyl-CoA N-acyltransferases (Nat)"/>
    <property type="match status" value="1"/>
</dbReference>
<comment type="function">
    <text evidence="5">Acetylates the N-terminal alanine of ribosomal protein bS18.</text>
</comment>
<dbReference type="GO" id="GO:0005840">
    <property type="term" value="C:ribosome"/>
    <property type="evidence" value="ECO:0007669"/>
    <property type="project" value="UniProtKB-KW"/>
</dbReference>
<accession>A0ABR7NH47</accession>
<evidence type="ECO:0000313" key="8">
    <source>
        <dbReference type="Proteomes" id="UP000658131"/>
    </source>
</evidence>
<dbReference type="PANTHER" id="PTHR43420:SF12">
    <property type="entry name" value="N-ACETYLTRANSFERASE DOMAIN-CONTAINING PROTEIN"/>
    <property type="match status" value="1"/>
</dbReference>